<evidence type="ECO:0000313" key="2">
    <source>
        <dbReference type="EMBL" id="GJT55922.1"/>
    </source>
</evidence>
<dbReference type="InterPro" id="IPR056924">
    <property type="entry name" value="SH3_Tf2-1"/>
</dbReference>
<reference evidence="2" key="2">
    <citation type="submission" date="2022-01" db="EMBL/GenBank/DDBJ databases">
        <authorList>
            <person name="Yamashiro T."/>
            <person name="Shiraishi A."/>
            <person name="Satake H."/>
            <person name="Nakayama K."/>
        </authorList>
    </citation>
    <scope>NUCLEOTIDE SEQUENCE</scope>
</reference>
<comment type="caution">
    <text evidence="2">The sequence shown here is derived from an EMBL/GenBank/DDBJ whole genome shotgun (WGS) entry which is preliminary data.</text>
</comment>
<organism evidence="2 3">
    <name type="scientific">Tanacetum coccineum</name>
    <dbReference type="NCBI Taxonomy" id="301880"/>
    <lineage>
        <taxon>Eukaryota</taxon>
        <taxon>Viridiplantae</taxon>
        <taxon>Streptophyta</taxon>
        <taxon>Embryophyta</taxon>
        <taxon>Tracheophyta</taxon>
        <taxon>Spermatophyta</taxon>
        <taxon>Magnoliopsida</taxon>
        <taxon>eudicotyledons</taxon>
        <taxon>Gunneridae</taxon>
        <taxon>Pentapetalae</taxon>
        <taxon>asterids</taxon>
        <taxon>campanulids</taxon>
        <taxon>Asterales</taxon>
        <taxon>Asteraceae</taxon>
        <taxon>Asteroideae</taxon>
        <taxon>Anthemideae</taxon>
        <taxon>Anthemidinae</taxon>
        <taxon>Tanacetum</taxon>
    </lineage>
</organism>
<accession>A0ABQ5EYC5</accession>
<sequence length="150" mass="16988">MIPMTLRLLFPPWRCVTFKVIQRIGEVAYKLELPSNSQIHNVFYASQLKKCRHLSPDQACGKLPPCDLSGVFLVEPLAILYHMMAKKGNGIEIYVLVQCTNGTTEDATWELIMSYNPNFQILIVQLKDKLFSKEGGLISHTSSDKLVTLF</sequence>
<feature type="domain" description="Tf2-1-like SH3-like" evidence="1">
    <location>
        <begin position="18"/>
        <end position="52"/>
    </location>
</feature>
<evidence type="ECO:0000259" key="1">
    <source>
        <dbReference type="Pfam" id="PF24626"/>
    </source>
</evidence>
<feature type="non-terminal residue" evidence="2">
    <location>
        <position position="150"/>
    </location>
</feature>
<protein>
    <recommendedName>
        <fullName evidence="1">Tf2-1-like SH3-like domain-containing protein</fullName>
    </recommendedName>
</protein>
<dbReference type="Pfam" id="PF24626">
    <property type="entry name" value="SH3_Tf2-1"/>
    <property type="match status" value="1"/>
</dbReference>
<evidence type="ECO:0000313" key="3">
    <source>
        <dbReference type="Proteomes" id="UP001151760"/>
    </source>
</evidence>
<name>A0ABQ5EYC5_9ASTR</name>
<proteinExistence type="predicted"/>
<keyword evidence="3" id="KW-1185">Reference proteome</keyword>
<reference evidence="2" key="1">
    <citation type="journal article" date="2022" name="Int. J. Mol. Sci.">
        <title>Draft Genome of Tanacetum Coccineum: Genomic Comparison of Closely Related Tanacetum-Family Plants.</title>
        <authorList>
            <person name="Yamashiro T."/>
            <person name="Shiraishi A."/>
            <person name="Nakayama K."/>
            <person name="Satake H."/>
        </authorList>
    </citation>
    <scope>NUCLEOTIDE SEQUENCE</scope>
</reference>
<dbReference type="Proteomes" id="UP001151760">
    <property type="component" value="Unassembled WGS sequence"/>
</dbReference>
<gene>
    <name evidence="2" type="ORF">Tco_0990976</name>
</gene>
<dbReference type="PANTHER" id="PTHR46148:SF54">
    <property type="entry name" value="RETROTRANSPOSON-LIKE PROTEIN"/>
    <property type="match status" value="1"/>
</dbReference>
<dbReference type="EMBL" id="BQNB010016799">
    <property type="protein sequence ID" value="GJT55922.1"/>
    <property type="molecule type" value="Genomic_DNA"/>
</dbReference>
<dbReference type="PANTHER" id="PTHR46148">
    <property type="entry name" value="CHROMO DOMAIN-CONTAINING PROTEIN"/>
    <property type="match status" value="1"/>
</dbReference>